<comment type="caution">
    <text evidence="2">The sequence shown here is derived from an EMBL/GenBank/DDBJ whole genome shotgun (WGS) entry which is preliminary data.</text>
</comment>
<accession>A0AAU9M241</accession>
<name>A0AAU9M241_9ASTR</name>
<dbReference type="CDD" id="cd04301">
    <property type="entry name" value="NAT_SF"/>
    <property type="match status" value="1"/>
</dbReference>
<feature type="domain" description="Increased DNA methylation 1 C-terminal" evidence="1">
    <location>
        <begin position="112"/>
        <end position="161"/>
    </location>
</feature>
<reference evidence="2 3" key="1">
    <citation type="submission" date="2022-01" db="EMBL/GenBank/DDBJ databases">
        <authorList>
            <person name="Xiong W."/>
            <person name="Schranz E."/>
        </authorList>
    </citation>
    <scope>NUCLEOTIDE SEQUENCE [LARGE SCALE GENOMIC DNA]</scope>
</reference>
<dbReference type="Proteomes" id="UP001157418">
    <property type="component" value="Unassembled WGS sequence"/>
</dbReference>
<sequence>MESGKSFTLCQREGWSAEYKELPEGNWYCSKCSCWICGNVVNDNEPSSLDGLKCLQCEHKYHEECHGETGIERDLTWFCGESCKEVYFGLHSRIGNMNSISDVALTIIEKCFLLMVDPRTGIDMIPHVLYNWGSEFARLNYEGFYTVILEKNDVILCVASLSKYRRQGMCRRLMNALEEMLESFKVEKLVVSAIPVCLTRGGMDLDS</sequence>
<dbReference type="EMBL" id="CAKMRJ010000619">
    <property type="protein sequence ID" value="CAH1419882.1"/>
    <property type="molecule type" value="Genomic_DNA"/>
</dbReference>
<keyword evidence="3" id="KW-1185">Reference proteome</keyword>
<dbReference type="PANTHER" id="PTHR46508">
    <property type="entry name" value="PHD FINGER FAMILY PROTEIN"/>
    <property type="match status" value="1"/>
</dbReference>
<proteinExistence type="predicted"/>
<evidence type="ECO:0000313" key="2">
    <source>
        <dbReference type="EMBL" id="CAH1419882.1"/>
    </source>
</evidence>
<dbReference type="Pfam" id="PF23209">
    <property type="entry name" value="IDM1_C"/>
    <property type="match status" value="1"/>
</dbReference>
<organism evidence="2 3">
    <name type="scientific">Lactuca virosa</name>
    <dbReference type="NCBI Taxonomy" id="75947"/>
    <lineage>
        <taxon>Eukaryota</taxon>
        <taxon>Viridiplantae</taxon>
        <taxon>Streptophyta</taxon>
        <taxon>Embryophyta</taxon>
        <taxon>Tracheophyta</taxon>
        <taxon>Spermatophyta</taxon>
        <taxon>Magnoliopsida</taxon>
        <taxon>eudicotyledons</taxon>
        <taxon>Gunneridae</taxon>
        <taxon>Pentapetalae</taxon>
        <taxon>asterids</taxon>
        <taxon>campanulids</taxon>
        <taxon>Asterales</taxon>
        <taxon>Asteraceae</taxon>
        <taxon>Cichorioideae</taxon>
        <taxon>Cichorieae</taxon>
        <taxon>Lactucinae</taxon>
        <taxon>Lactuca</taxon>
    </lineage>
</organism>
<dbReference type="AlphaFoldDB" id="A0AAU9M241"/>
<dbReference type="PANTHER" id="PTHR46508:SF2">
    <property type="entry name" value="INCREASED DNA METHYLATION 1"/>
    <property type="match status" value="1"/>
</dbReference>
<gene>
    <name evidence="2" type="ORF">LVIROSA_LOCUS7382</name>
</gene>
<protein>
    <recommendedName>
        <fullName evidence="1">Increased DNA methylation 1 C-terminal domain-containing protein</fullName>
    </recommendedName>
</protein>
<dbReference type="InterPro" id="IPR056511">
    <property type="entry name" value="IDM1_C"/>
</dbReference>
<evidence type="ECO:0000313" key="3">
    <source>
        <dbReference type="Proteomes" id="UP001157418"/>
    </source>
</evidence>
<evidence type="ECO:0000259" key="1">
    <source>
        <dbReference type="Pfam" id="PF23209"/>
    </source>
</evidence>